<dbReference type="InterPro" id="IPR052156">
    <property type="entry name" value="BCAA_Transport_ATP-bd_LivF"/>
</dbReference>
<dbReference type="InterPro" id="IPR003593">
    <property type="entry name" value="AAA+_ATPase"/>
</dbReference>
<dbReference type="GO" id="GO:0005524">
    <property type="term" value="F:ATP binding"/>
    <property type="evidence" value="ECO:0007669"/>
    <property type="project" value="UniProtKB-KW"/>
</dbReference>
<dbReference type="Gene3D" id="3.40.50.300">
    <property type="entry name" value="P-loop containing nucleotide triphosphate hydrolases"/>
    <property type="match status" value="1"/>
</dbReference>
<gene>
    <name evidence="7" type="ORF">EOT10_07445</name>
</gene>
<proteinExistence type="inferred from homology"/>
<dbReference type="CDD" id="cd03224">
    <property type="entry name" value="ABC_TM1139_LivF_branched"/>
    <property type="match status" value="1"/>
</dbReference>
<evidence type="ECO:0000256" key="5">
    <source>
        <dbReference type="ARBA" id="ARBA00022970"/>
    </source>
</evidence>
<dbReference type="PANTHER" id="PTHR43820">
    <property type="entry name" value="HIGH-AFFINITY BRANCHED-CHAIN AMINO ACID TRANSPORT ATP-BINDING PROTEIN LIVF"/>
    <property type="match status" value="1"/>
</dbReference>
<evidence type="ECO:0000256" key="4">
    <source>
        <dbReference type="ARBA" id="ARBA00022840"/>
    </source>
</evidence>
<dbReference type="InterPro" id="IPR003439">
    <property type="entry name" value="ABC_transporter-like_ATP-bd"/>
</dbReference>
<organism evidence="7 8">
    <name type="scientific">Streptomyces antnestii</name>
    <dbReference type="NCBI Taxonomy" id="2494256"/>
    <lineage>
        <taxon>Bacteria</taxon>
        <taxon>Bacillati</taxon>
        <taxon>Actinomycetota</taxon>
        <taxon>Actinomycetes</taxon>
        <taxon>Kitasatosporales</taxon>
        <taxon>Streptomycetaceae</taxon>
        <taxon>Streptomyces</taxon>
    </lineage>
</organism>
<name>A0A3S2Z3Z0_9ACTN</name>
<dbReference type="InterPro" id="IPR017871">
    <property type="entry name" value="ABC_transporter-like_CS"/>
</dbReference>
<dbReference type="PROSITE" id="PS50893">
    <property type="entry name" value="ABC_TRANSPORTER_2"/>
    <property type="match status" value="1"/>
</dbReference>
<dbReference type="GO" id="GO:0015658">
    <property type="term" value="F:branched-chain amino acid transmembrane transporter activity"/>
    <property type="evidence" value="ECO:0007669"/>
    <property type="project" value="TreeGrafter"/>
</dbReference>
<dbReference type="PANTHER" id="PTHR43820:SF3">
    <property type="entry name" value="BRANCHED-CHAIN AMINO ACID TRANSPORT SYSTEM,ATP-BINDING PROTEIN"/>
    <property type="match status" value="1"/>
</dbReference>
<evidence type="ECO:0000256" key="3">
    <source>
        <dbReference type="ARBA" id="ARBA00022741"/>
    </source>
</evidence>
<dbReference type="AlphaFoldDB" id="A0A3S2Z3Z0"/>
<feature type="domain" description="ABC transporter" evidence="6">
    <location>
        <begin position="11"/>
        <end position="244"/>
    </location>
</feature>
<keyword evidence="4 7" id="KW-0067">ATP-binding</keyword>
<evidence type="ECO:0000256" key="1">
    <source>
        <dbReference type="ARBA" id="ARBA00005417"/>
    </source>
</evidence>
<dbReference type="GO" id="GO:0015807">
    <property type="term" value="P:L-amino acid transport"/>
    <property type="evidence" value="ECO:0007669"/>
    <property type="project" value="TreeGrafter"/>
</dbReference>
<dbReference type="Pfam" id="PF00005">
    <property type="entry name" value="ABC_tran"/>
    <property type="match status" value="1"/>
</dbReference>
<comment type="similarity">
    <text evidence="1">Belongs to the ABC transporter superfamily.</text>
</comment>
<keyword evidence="5" id="KW-0029">Amino-acid transport</keyword>
<keyword evidence="3" id="KW-0547">Nucleotide-binding</keyword>
<dbReference type="OrthoDB" id="9776369at2"/>
<dbReference type="GO" id="GO:0016887">
    <property type="term" value="F:ATP hydrolysis activity"/>
    <property type="evidence" value="ECO:0007669"/>
    <property type="project" value="InterPro"/>
</dbReference>
<evidence type="ECO:0000256" key="2">
    <source>
        <dbReference type="ARBA" id="ARBA00022448"/>
    </source>
</evidence>
<keyword evidence="2" id="KW-0813">Transport</keyword>
<dbReference type="EMBL" id="RZYA01000002">
    <property type="protein sequence ID" value="RVU28086.1"/>
    <property type="molecule type" value="Genomic_DNA"/>
</dbReference>
<dbReference type="InterPro" id="IPR027417">
    <property type="entry name" value="P-loop_NTPase"/>
</dbReference>
<evidence type="ECO:0000259" key="6">
    <source>
        <dbReference type="PROSITE" id="PS50893"/>
    </source>
</evidence>
<sequence length="252" mass="27175">MTTQQTDEPILRVRNLGTGYGDLRVVWDVSFDVWPGRLTVLLGRNGAGKTTTLRAVSGLNKATAGSVELGGRDITKAAAHTRVRQGMAYVQEGKRVFHAQTVEQNLLLGGYTRRLKRTELRQEAERMYELFPVLGDKRSLLAGTMSGGQQQMLAIAQAMMAGPRLLMLDEPSGGLAPVIVNEVMERVGLLKETGIGILLVEQAVEASIAVADHVTVLDMGRVVLASAADDLDNLQDAYFGRTPAQGSASRDS</sequence>
<evidence type="ECO:0000313" key="8">
    <source>
        <dbReference type="Proteomes" id="UP000283128"/>
    </source>
</evidence>
<keyword evidence="8" id="KW-1185">Reference proteome</keyword>
<dbReference type="Proteomes" id="UP000283128">
    <property type="component" value="Unassembled WGS sequence"/>
</dbReference>
<dbReference type="SUPFAM" id="SSF52540">
    <property type="entry name" value="P-loop containing nucleoside triphosphate hydrolases"/>
    <property type="match status" value="1"/>
</dbReference>
<protein>
    <submittedName>
        <fullName evidence="7">ABC transporter ATP-binding protein</fullName>
    </submittedName>
</protein>
<accession>A0A3S2Z3Z0</accession>
<comment type="caution">
    <text evidence="7">The sequence shown here is derived from an EMBL/GenBank/DDBJ whole genome shotgun (WGS) entry which is preliminary data.</text>
</comment>
<dbReference type="PROSITE" id="PS00211">
    <property type="entry name" value="ABC_TRANSPORTER_1"/>
    <property type="match status" value="1"/>
</dbReference>
<reference evidence="7 8" key="1">
    <citation type="submission" date="2019-01" db="EMBL/GenBank/DDBJ databases">
        <title>Genome sequences of Streptomyces and Rhizobium isolates collected from root and soil.</title>
        <authorList>
            <person name="Chhettri S."/>
            <person name="Sevigny J.L."/>
            <person name="Sen A."/>
            <person name="Ennis N."/>
            <person name="Tisa L."/>
        </authorList>
    </citation>
    <scope>NUCLEOTIDE SEQUENCE [LARGE SCALE GENOMIC DNA]</scope>
    <source>
        <strain evidence="7 8">San01</strain>
    </source>
</reference>
<evidence type="ECO:0000313" key="7">
    <source>
        <dbReference type="EMBL" id="RVU28086.1"/>
    </source>
</evidence>
<dbReference type="RefSeq" id="WP_127827241.1">
    <property type="nucleotide sequence ID" value="NZ_RZYA01000002.1"/>
</dbReference>
<dbReference type="SMART" id="SM00382">
    <property type="entry name" value="AAA"/>
    <property type="match status" value="1"/>
</dbReference>